<feature type="compositionally biased region" description="Low complexity" evidence="1">
    <location>
        <begin position="139"/>
        <end position="150"/>
    </location>
</feature>
<dbReference type="EMBL" id="JABBWD010000072">
    <property type="protein sequence ID" value="KAG1769490.1"/>
    <property type="molecule type" value="Genomic_DNA"/>
</dbReference>
<dbReference type="Proteomes" id="UP000714275">
    <property type="component" value="Unassembled WGS sequence"/>
</dbReference>
<accession>A0A9P6ZJY7</accession>
<protein>
    <submittedName>
        <fullName evidence="2">Uncharacterized protein</fullName>
    </submittedName>
</protein>
<organism evidence="2 3">
    <name type="scientific">Suillus placidus</name>
    <dbReference type="NCBI Taxonomy" id="48579"/>
    <lineage>
        <taxon>Eukaryota</taxon>
        <taxon>Fungi</taxon>
        <taxon>Dikarya</taxon>
        <taxon>Basidiomycota</taxon>
        <taxon>Agaricomycotina</taxon>
        <taxon>Agaricomycetes</taxon>
        <taxon>Agaricomycetidae</taxon>
        <taxon>Boletales</taxon>
        <taxon>Suillineae</taxon>
        <taxon>Suillaceae</taxon>
        <taxon>Suillus</taxon>
    </lineage>
</organism>
<reference evidence="2" key="1">
    <citation type="journal article" date="2020" name="New Phytol.">
        <title>Comparative genomics reveals dynamic genome evolution in host specialist ectomycorrhizal fungi.</title>
        <authorList>
            <person name="Lofgren L.A."/>
            <person name="Nguyen N.H."/>
            <person name="Vilgalys R."/>
            <person name="Ruytinx J."/>
            <person name="Liao H.L."/>
            <person name="Branco S."/>
            <person name="Kuo A."/>
            <person name="LaButti K."/>
            <person name="Lipzen A."/>
            <person name="Andreopoulos W."/>
            <person name="Pangilinan J."/>
            <person name="Riley R."/>
            <person name="Hundley H."/>
            <person name="Na H."/>
            <person name="Barry K."/>
            <person name="Grigoriev I.V."/>
            <person name="Stajich J.E."/>
            <person name="Kennedy P.G."/>
        </authorList>
    </citation>
    <scope>NUCLEOTIDE SEQUENCE</scope>
    <source>
        <strain evidence="2">DOB743</strain>
    </source>
</reference>
<feature type="region of interest" description="Disordered" evidence="1">
    <location>
        <begin position="131"/>
        <end position="158"/>
    </location>
</feature>
<comment type="caution">
    <text evidence="2">The sequence shown here is derived from an EMBL/GenBank/DDBJ whole genome shotgun (WGS) entry which is preliminary data.</text>
</comment>
<dbReference type="AlphaFoldDB" id="A0A9P6ZJY7"/>
<dbReference type="OrthoDB" id="3239511at2759"/>
<proteinExistence type="predicted"/>
<evidence type="ECO:0000313" key="2">
    <source>
        <dbReference type="EMBL" id="KAG1769490.1"/>
    </source>
</evidence>
<sequence>MGVPFADSAMHKDISKVHTTDTINGGRSAVQALIAFMKQYITKTEDDNESDKDWSFPKLHMIMHLFNDIEAKGASRNYNTKPNKQMHGPLKDWYQNRTDFKNIAEQILQIDHWVHVADDIHHHISDLDNYISSTSQSQDDNNNNNNNNNNNDDEDTQLPMNDFLPLNDGSLHVKLRSRQAPQTFSLIEDTRRNDNAFTNFHIRLNSFLNVFLPACNIPLPDGWRIHLKSTVAIGGNTRTTCGATRPS</sequence>
<evidence type="ECO:0000313" key="3">
    <source>
        <dbReference type="Proteomes" id="UP000714275"/>
    </source>
</evidence>
<evidence type="ECO:0000256" key="1">
    <source>
        <dbReference type="SAM" id="MobiDB-lite"/>
    </source>
</evidence>
<gene>
    <name evidence="2" type="ORF">EV702DRAFT_1049726</name>
</gene>
<keyword evidence="3" id="KW-1185">Reference proteome</keyword>
<name>A0A9P6ZJY7_9AGAM</name>